<evidence type="ECO:0000256" key="1">
    <source>
        <dbReference type="SAM" id="Phobius"/>
    </source>
</evidence>
<keyword evidence="1" id="KW-0472">Membrane</keyword>
<dbReference type="AlphaFoldDB" id="A0A1W1D157"/>
<reference evidence="2" key="1">
    <citation type="submission" date="2016-10" db="EMBL/GenBank/DDBJ databases">
        <authorList>
            <person name="de Groot N.N."/>
        </authorList>
    </citation>
    <scope>NUCLEOTIDE SEQUENCE</scope>
</reference>
<keyword evidence="1" id="KW-1133">Transmembrane helix</keyword>
<feature type="transmembrane region" description="Helical" evidence="1">
    <location>
        <begin position="6"/>
        <end position="23"/>
    </location>
</feature>
<dbReference type="EMBL" id="FPHM01000295">
    <property type="protein sequence ID" value="SFV71705.1"/>
    <property type="molecule type" value="Genomic_DNA"/>
</dbReference>
<sequence length="53" mass="6316">MRGFLIFFGIIMLLMGGYLYYNIKHPTDTMIVRQGAYWVAFEHNVTRDKKQCQ</sequence>
<accession>A0A1W1D157</accession>
<gene>
    <name evidence="2" type="ORF">MNB_SV-13-1098</name>
</gene>
<proteinExistence type="predicted"/>
<evidence type="ECO:0000313" key="2">
    <source>
        <dbReference type="EMBL" id="SFV71705.1"/>
    </source>
</evidence>
<keyword evidence="1" id="KW-0812">Transmembrane</keyword>
<organism evidence="2">
    <name type="scientific">hydrothermal vent metagenome</name>
    <dbReference type="NCBI Taxonomy" id="652676"/>
    <lineage>
        <taxon>unclassified sequences</taxon>
        <taxon>metagenomes</taxon>
        <taxon>ecological metagenomes</taxon>
    </lineage>
</organism>
<name>A0A1W1D157_9ZZZZ</name>
<protein>
    <submittedName>
        <fullName evidence="2">Uncharacterized protein</fullName>
    </submittedName>
</protein>